<keyword evidence="2" id="KW-1185">Reference proteome</keyword>
<sequence length="126" mass="13287">MGGGSQSLGFEHHTFLVLRRPYFLHPKSLSGAPAYCQGLLPQFVGGQQTGRPYIPQRLEPGAIFGPIVVAAAFPRVSAGSEAATLGPGVRTGTVLFGGNHDTKGAASSGARIVFLLDHFDLFYFSP</sequence>
<accession>A0A091DNB1</accession>
<proteinExistence type="predicted"/>
<dbReference type="EMBL" id="KN122153">
    <property type="protein sequence ID" value="KFO32587.1"/>
    <property type="molecule type" value="Genomic_DNA"/>
</dbReference>
<protein>
    <submittedName>
        <fullName evidence="1">Uncharacterized protein</fullName>
    </submittedName>
</protein>
<evidence type="ECO:0000313" key="1">
    <source>
        <dbReference type="EMBL" id="KFO32587.1"/>
    </source>
</evidence>
<name>A0A091DNB1_FUKDA</name>
<reference evidence="1 2" key="1">
    <citation type="submission" date="2013-11" db="EMBL/GenBank/DDBJ databases">
        <title>The Damaraland mole rat (Fukomys damarensis) genome and evolution of African mole rats.</title>
        <authorList>
            <person name="Gladyshev V.N."/>
            <person name="Fang X."/>
        </authorList>
    </citation>
    <scope>NUCLEOTIDE SEQUENCE [LARGE SCALE GENOMIC DNA]</scope>
    <source>
        <tissue evidence="1">Liver</tissue>
    </source>
</reference>
<evidence type="ECO:0000313" key="2">
    <source>
        <dbReference type="Proteomes" id="UP000028990"/>
    </source>
</evidence>
<gene>
    <name evidence="1" type="ORF">H920_05998</name>
</gene>
<dbReference type="Proteomes" id="UP000028990">
    <property type="component" value="Unassembled WGS sequence"/>
</dbReference>
<organism evidence="1 2">
    <name type="scientific">Fukomys damarensis</name>
    <name type="common">Damaraland mole rat</name>
    <name type="synonym">Cryptomys damarensis</name>
    <dbReference type="NCBI Taxonomy" id="885580"/>
    <lineage>
        <taxon>Eukaryota</taxon>
        <taxon>Metazoa</taxon>
        <taxon>Chordata</taxon>
        <taxon>Craniata</taxon>
        <taxon>Vertebrata</taxon>
        <taxon>Euteleostomi</taxon>
        <taxon>Mammalia</taxon>
        <taxon>Eutheria</taxon>
        <taxon>Euarchontoglires</taxon>
        <taxon>Glires</taxon>
        <taxon>Rodentia</taxon>
        <taxon>Hystricomorpha</taxon>
        <taxon>Bathyergidae</taxon>
        <taxon>Fukomys</taxon>
    </lineage>
</organism>
<dbReference type="AlphaFoldDB" id="A0A091DNB1"/>